<dbReference type="CDD" id="cd03692">
    <property type="entry name" value="mtIF2_IVc"/>
    <property type="match status" value="1"/>
</dbReference>
<dbReference type="CDD" id="cd01887">
    <property type="entry name" value="IF2_eIF5B"/>
    <property type="match status" value="1"/>
</dbReference>
<keyword evidence="5 8" id="KW-0648">Protein biosynthesis</keyword>
<dbReference type="GO" id="GO:0005829">
    <property type="term" value="C:cytosol"/>
    <property type="evidence" value="ECO:0007669"/>
    <property type="project" value="TreeGrafter"/>
</dbReference>
<dbReference type="InterPro" id="IPR036925">
    <property type="entry name" value="TIF_IF2_dom3_sf"/>
</dbReference>
<organism evidence="12 13">
    <name type="scientific">Candidatus Methylacidithermus pantelleriae</name>
    <dbReference type="NCBI Taxonomy" id="2744239"/>
    <lineage>
        <taxon>Bacteria</taxon>
        <taxon>Pseudomonadati</taxon>
        <taxon>Verrucomicrobiota</taxon>
        <taxon>Methylacidiphilae</taxon>
        <taxon>Methylacidiphilales</taxon>
        <taxon>Methylacidiphilaceae</taxon>
        <taxon>Candidatus Methylacidithermus</taxon>
    </lineage>
</organism>
<keyword evidence="4 8" id="KW-0547">Nucleotide-binding</keyword>
<dbReference type="InterPro" id="IPR023115">
    <property type="entry name" value="TIF_IF2_dom3"/>
</dbReference>
<dbReference type="SUPFAM" id="SSF52540">
    <property type="entry name" value="P-loop containing nucleoside triphosphate hydrolases"/>
    <property type="match status" value="1"/>
</dbReference>
<comment type="subcellular location">
    <subcellularLocation>
        <location evidence="8">Cytoplasm</location>
    </subcellularLocation>
</comment>
<dbReference type="InterPro" id="IPR053905">
    <property type="entry name" value="EF-G-like_DII"/>
</dbReference>
<dbReference type="PANTHER" id="PTHR43381:SF5">
    <property type="entry name" value="TR-TYPE G DOMAIN-CONTAINING PROTEIN"/>
    <property type="match status" value="1"/>
</dbReference>
<comment type="similarity">
    <text evidence="1 8 9">Belongs to the TRAFAC class translation factor GTPase superfamily. Classic translation factor GTPase family. IF-2 subfamily.</text>
</comment>
<dbReference type="InterPro" id="IPR044145">
    <property type="entry name" value="IF2_II"/>
</dbReference>
<dbReference type="FunFam" id="3.40.50.300:FF:000019">
    <property type="entry name" value="Translation initiation factor IF-2"/>
    <property type="match status" value="1"/>
</dbReference>
<evidence type="ECO:0000256" key="10">
    <source>
        <dbReference type="SAM" id="MobiDB-lite"/>
    </source>
</evidence>
<dbReference type="Gene3D" id="3.40.50.10050">
    <property type="entry name" value="Translation initiation factor IF- 2, domain 3"/>
    <property type="match status" value="1"/>
</dbReference>
<dbReference type="Gene3D" id="3.40.50.300">
    <property type="entry name" value="P-loop containing nucleotide triphosphate hydrolases"/>
    <property type="match status" value="1"/>
</dbReference>
<evidence type="ECO:0000256" key="7">
    <source>
        <dbReference type="ARBA" id="ARBA00025162"/>
    </source>
</evidence>
<dbReference type="GO" id="GO:0003924">
    <property type="term" value="F:GTPase activity"/>
    <property type="evidence" value="ECO:0007669"/>
    <property type="project" value="UniProtKB-UniRule"/>
</dbReference>
<dbReference type="FunFam" id="3.40.50.10050:FF:000001">
    <property type="entry name" value="Translation initiation factor IF-2"/>
    <property type="match status" value="1"/>
</dbReference>
<feature type="binding site" evidence="8">
    <location>
        <begin position="212"/>
        <end position="216"/>
    </location>
    <ligand>
        <name>GTP</name>
        <dbReference type="ChEBI" id="CHEBI:37565"/>
    </ligand>
</feature>
<proteinExistence type="inferred from homology"/>
<feature type="region of interest" description="Disordered" evidence="10">
    <location>
        <begin position="1"/>
        <end position="65"/>
    </location>
</feature>
<dbReference type="PANTHER" id="PTHR43381">
    <property type="entry name" value="TRANSLATION INITIATION FACTOR IF-2-RELATED"/>
    <property type="match status" value="1"/>
</dbReference>
<dbReference type="AlphaFoldDB" id="A0A8J2BM70"/>
<dbReference type="GO" id="GO:0005525">
    <property type="term" value="F:GTP binding"/>
    <property type="evidence" value="ECO:0007669"/>
    <property type="project" value="UniProtKB-KW"/>
</dbReference>
<dbReference type="NCBIfam" id="TIGR00487">
    <property type="entry name" value="IF-2"/>
    <property type="match status" value="1"/>
</dbReference>
<evidence type="ECO:0000313" key="12">
    <source>
        <dbReference type="EMBL" id="CAF0695466.1"/>
    </source>
</evidence>
<accession>A0A8J2BM70</accession>
<feature type="domain" description="Tr-type G" evidence="11">
    <location>
        <begin position="157"/>
        <end position="326"/>
    </location>
</feature>
<dbReference type="PROSITE" id="PS51722">
    <property type="entry name" value="G_TR_2"/>
    <property type="match status" value="1"/>
</dbReference>
<dbReference type="HAMAP" id="MF_00100_B">
    <property type="entry name" value="IF_2_B"/>
    <property type="match status" value="1"/>
</dbReference>
<dbReference type="InterPro" id="IPR000178">
    <property type="entry name" value="TF_IF2_bacterial-like"/>
</dbReference>
<dbReference type="InterPro" id="IPR000795">
    <property type="entry name" value="T_Tr_GTP-bd_dom"/>
</dbReference>
<evidence type="ECO:0000259" key="11">
    <source>
        <dbReference type="PROSITE" id="PS51722"/>
    </source>
</evidence>
<feature type="region of interest" description="G-domain" evidence="8">
    <location>
        <begin position="160"/>
        <end position="308"/>
    </location>
</feature>
<keyword evidence="6 8" id="KW-0342">GTP-binding</keyword>
<feature type="compositionally biased region" description="Polar residues" evidence="10">
    <location>
        <begin position="20"/>
        <end position="29"/>
    </location>
</feature>
<dbReference type="InterPro" id="IPR009000">
    <property type="entry name" value="Transl_B-barrel_sf"/>
</dbReference>
<protein>
    <recommendedName>
        <fullName evidence="2 8">Translation initiation factor IF-2</fullName>
    </recommendedName>
</protein>
<evidence type="ECO:0000256" key="1">
    <source>
        <dbReference type="ARBA" id="ARBA00007733"/>
    </source>
</evidence>
<dbReference type="Pfam" id="PF22042">
    <property type="entry name" value="EF-G_D2"/>
    <property type="match status" value="1"/>
</dbReference>
<dbReference type="Pfam" id="PF04760">
    <property type="entry name" value="IF2_N"/>
    <property type="match status" value="1"/>
</dbReference>
<dbReference type="InterPro" id="IPR015760">
    <property type="entry name" value="TIF_IF2"/>
</dbReference>
<dbReference type="FunFam" id="2.40.30.10:FF:000008">
    <property type="entry name" value="Translation initiation factor IF-2"/>
    <property type="match status" value="1"/>
</dbReference>
<dbReference type="Pfam" id="PF11987">
    <property type="entry name" value="IF-2"/>
    <property type="match status" value="1"/>
</dbReference>
<comment type="caution">
    <text evidence="12">The sequence shown here is derived from an EMBL/GenBank/DDBJ whole genome shotgun (WGS) entry which is preliminary data.</text>
</comment>
<evidence type="ECO:0000256" key="6">
    <source>
        <dbReference type="ARBA" id="ARBA00023134"/>
    </source>
</evidence>
<keyword evidence="13" id="KW-1185">Reference proteome</keyword>
<dbReference type="InterPro" id="IPR005225">
    <property type="entry name" value="Small_GTP-bd"/>
</dbReference>
<dbReference type="CDD" id="cd03702">
    <property type="entry name" value="IF2_mtIF2_II"/>
    <property type="match status" value="1"/>
</dbReference>
<name>A0A8J2BM70_9BACT</name>
<reference evidence="12" key="1">
    <citation type="submission" date="2021-02" db="EMBL/GenBank/DDBJ databases">
        <authorList>
            <person name="Cremers G."/>
            <person name="Picone N."/>
        </authorList>
    </citation>
    <scope>NUCLEOTIDE SEQUENCE</scope>
    <source>
        <strain evidence="12">PQ17</strain>
    </source>
</reference>
<evidence type="ECO:0000256" key="2">
    <source>
        <dbReference type="ARBA" id="ARBA00020675"/>
    </source>
</evidence>
<keyword evidence="3 8" id="KW-0396">Initiation factor</keyword>
<feature type="binding site" evidence="8">
    <location>
        <begin position="166"/>
        <end position="173"/>
    </location>
    <ligand>
        <name>GTP</name>
        <dbReference type="ChEBI" id="CHEBI:37565"/>
    </ligand>
</feature>
<dbReference type="FunFam" id="2.40.30.10:FF:000054">
    <property type="entry name" value="Translation initiation factor IF-2"/>
    <property type="match status" value="1"/>
</dbReference>
<dbReference type="SUPFAM" id="SSF50447">
    <property type="entry name" value="Translation proteins"/>
    <property type="match status" value="2"/>
</dbReference>
<feature type="compositionally biased region" description="Basic and acidic residues" evidence="10">
    <location>
        <begin position="131"/>
        <end position="142"/>
    </location>
</feature>
<evidence type="ECO:0000313" key="13">
    <source>
        <dbReference type="Proteomes" id="UP000663859"/>
    </source>
</evidence>
<evidence type="ECO:0000256" key="5">
    <source>
        <dbReference type="ARBA" id="ARBA00022917"/>
    </source>
</evidence>
<gene>
    <name evidence="8 12" type="primary">infB</name>
    <name evidence="12" type="ORF">MPNT_190051</name>
</gene>
<feature type="binding site" evidence="8">
    <location>
        <begin position="266"/>
        <end position="269"/>
    </location>
    <ligand>
        <name>GTP</name>
        <dbReference type="ChEBI" id="CHEBI:37565"/>
    </ligand>
</feature>
<evidence type="ECO:0000256" key="9">
    <source>
        <dbReference type="RuleBase" id="RU000644"/>
    </source>
</evidence>
<dbReference type="EMBL" id="CAJNOB010000011">
    <property type="protein sequence ID" value="CAF0695466.1"/>
    <property type="molecule type" value="Genomic_DNA"/>
</dbReference>
<sequence length="656" mass="71635">MKGNQRPLGKSVMGTLGESVKTQPLSSPVTGKGKKENASVSAARPEEKPSSGNEPLFPQPQREASPAKTFVLKGPLPVKEFAAQLGLKPFQLIHHLMELNIFATLTQVLDEEAIRKVCAKLGYTIVTEKRERHPSPIPKETKPTIQPPAAPSQDVRPRPPVVTFMGHVDHGKTSLLDAIRSSRVAQGEVGGITQHIGAYTVQRQGRTITFIDTPGHEAFTAMRARGAQVTDIVVLVVAADDGVMPQTVEAIHHAKAAKVPILVAINKIDLPTANPLRVKTQLQEYGLVPEEFGGDTIVCEVSALKKKGIEDLLDLILLQAEVMELRANVKGPAKARVIESQMETGRGPTATVIVQSGCLRVGDVALCGHHWGRVRALIDDMGRQVKEVYPGYPVRIVGLDGLPQPGEELLTDKDERKIREMAEARLEELKRTKAESPPKITLENLFAAIAEDQKKTLSLVLKADTQGSLEALSEQLRKLPQDKVQLEIVHAGVGPVSESDILLAKASQGIVIGFHTRTDGAAVAAAKREGVQIKLFGIIYELVDQVREAMQGLLEPELRETILGVAVVKKVFALSKYTVAGCFVESGRLVHNARARVLRKRQPVYDGTILTLKRFQDEVAEVRAGMECGLRLSDFNQFEEGDRIECYQLEKVPQSL</sequence>
<evidence type="ECO:0000256" key="3">
    <source>
        <dbReference type="ARBA" id="ARBA00022540"/>
    </source>
</evidence>
<dbReference type="Pfam" id="PF00009">
    <property type="entry name" value="GTP_EFTU"/>
    <property type="match status" value="1"/>
</dbReference>
<dbReference type="InterPro" id="IPR006847">
    <property type="entry name" value="IF2_N"/>
</dbReference>
<dbReference type="Gene3D" id="2.40.30.10">
    <property type="entry name" value="Translation factors"/>
    <property type="match status" value="2"/>
</dbReference>
<dbReference type="SUPFAM" id="SSF52156">
    <property type="entry name" value="Initiation factor IF2/eIF5b, domain 3"/>
    <property type="match status" value="1"/>
</dbReference>
<keyword evidence="8" id="KW-0963">Cytoplasm</keyword>
<comment type="function">
    <text evidence="7 8 9">One of the essential components for the initiation of protein synthesis. Protects formylmethionyl-tRNA from spontaneous hydrolysis and promotes its binding to the 30S ribosomal subunits. Also involved in the hydrolysis of GTP during the formation of the 70S ribosomal complex.</text>
</comment>
<feature type="region of interest" description="Disordered" evidence="10">
    <location>
        <begin position="131"/>
        <end position="158"/>
    </location>
</feature>
<dbReference type="GO" id="GO:0003743">
    <property type="term" value="F:translation initiation factor activity"/>
    <property type="evidence" value="ECO:0007669"/>
    <property type="project" value="UniProtKB-UniRule"/>
</dbReference>
<evidence type="ECO:0000256" key="4">
    <source>
        <dbReference type="ARBA" id="ARBA00022741"/>
    </source>
</evidence>
<dbReference type="NCBIfam" id="TIGR00231">
    <property type="entry name" value="small_GTP"/>
    <property type="match status" value="1"/>
</dbReference>
<dbReference type="Proteomes" id="UP000663859">
    <property type="component" value="Unassembled WGS sequence"/>
</dbReference>
<evidence type="ECO:0000256" key="8">
    <source>
        <dbReference type="HAMAP-Rule" id="MF_00100"/>
    </source>
</evidence>
<dbReference type="InterPro" id="IPR027417">
    <property type="entry name" value="P-loop_NTPase"/>
</dbReference>